<feature type="transmembrane region" description="Helical" evidence="10">
    <location>
        <begin position="1156"/>
        <end position="1177"/>
    </location>
</feature>
<keyword evidence="2 10" id="KW-0812">Transmembrane</keyword>
<keyword evidence="6 10" id="KW-1133">Transmembrane helix</keyword>
<feature type="transmembrane region" description="Helical" evidence="10">
    <location>
        <begin position="976"/>
        <end position="993"/>
    </location>
</feature>
<dbReference type="GO" id="GO:0005261">
    <property type="term" value="F:monoatomic cation channel activity"/>
    <property type="evidence" value="ECO:0007669"/>
    <property type="project" value="TreeGrafter"/>
</dbReference>
<evidence type="ECO:0000313" key="13">
    <source>
        <dbReference type="Proteomes" id="UP000596742"/>
    </source>
</evidence>
<dbReference type="SUPFAM" id="SSF57850">
    <property type="entry name" value="RING/U-box"/>
    <property type="match status" value="1"/>
</dbReference>
<dbReference type="GO" id="GO:0008270">
    <property type="term" value="F:zinc ion binding"/>
    <property type="evidence" value="ECO:0007669"/>
    <property type="project" value="UniProtKB-KW"/>
</dbReference>
<evidence type="ECO:0000256" key="10">
    <source>
        <dbReference type="SAM" id="Phobius"/>
    </source>
</evidence>
<keyword evidence="13" id="KW-1185">Reference proteome</keyword>
<feature type="region of interest" description="Disordered" evidence="9">
    <location>
        <begin position="21"/>
        <end position="88"/>
    </location>
</feature>
<dbReference type="InterPro" id="IPR000433">
    <property type="entry name" value="Znf_ZZ"/>
</dbReference>
<feature type="transmembrane region" description="Helical" evidence="10">
    <location>
        <begin position="1014"/>
        <end position="1034"/>
    </location>
</feature>
<dbReference type="Gene3D" id="3.30.60.90">
    <property type="match status" value="1"/>
</dbReference>
<evidence type="ECO:0000259" key="11">
    <source>
        <dbReference type="PROSITE" id="PS50135"/>
    </source>
</evidence>
<feature type="region of interest" description="Disordered" evidence="9">
    <location>
        <begin position="1258"/>
        <end position="1283"/>
    </location>
</feature>
<dbReference type="GO" id="GO:0030001">
    <property type="term" value="P:metal ion transport"/>
    <property type="evidence" value="ECO:0007669"/>
    <property type="project" value="TreeGrafter"/>
</dbReference>
<evidence type="ECO:0000256" key="2">
    <source>
        <dbReference type="ARBA" id="ARBA00022692"/>
    </source>
</evidence>
<dbReference type="PROSITE" id="PS50135">
    <property type="entry name" value="ZF_ZZ_2"/>
    <property type="match status" value="1"/>
</dbReference>
<dbReference type="InterPro" id="IPR043145">
    <property type="entry name" value="Znf_ZZ_sf"/>
</dbReference>
<dbReference type="InterPro" id="IPR050927">
    <property type="entry name" value="TRPM"/>
</dbReference>
<reference evidence="12" key="1">
    <citation type="submission" date="2018-11" db="EMBL/GenBank/DDBJ databases">
        <authorList>
            <person name="Alioto T."/>
            <person name="Alioto T."/>
        </authorList>
    </citation>
    <scope>NUCLEOTIDE SEQUENCE</scope>
</reference>
<evidence type="ECO:0000256" key="4">
    <source>
        <dbReference type="ARBA" id="ARBA00022771"/>
    </source>
</evidence>
<protein>
    <recommendedName>
        <fullName evidence="11">ZZ-type domain-containing protein</fullName>
    </recommendedName>
</protein>
<organism evidence="12 13">
    <name type="scientific">Mytilus galloprovincialis</name>
    <name type="common">Mediterranean mussel</name>
    <dbReference type="NCBI Taxonomy" id="29158"/>
    <lineage>
        <taxon>Eukaryota</taxon>
        <taxon>Metazoa</taxon>
        <taxon>Spiralia</taxon>
        <taxon>Lophotrochozoa</taxon>
        <taxon>Mollusca</taxon>
        <taxon>Bivalvia</taxon>
        <taxon>Autobranchia</taxon>
        <taxon>Pteriomorphia</taxon>
        <taxon>Mytilida</taxon>
        <taxon>Mytiloidea</taxon>
        <taxon>Mytilidae</taxon>
        <taxon>Mytilinae</taxon>
        <taxon>Mytilus</taxon>
    </lineage>
</organism>
<evidence type="ECO:0000256" key="1">
    <source>
        <dbReference type="ARBA" id="ARBA00004141"/>
    </source>
</evidence>
<evidence type="ECO:0000256" key="6">
    <source>
        <dbReference type="ARBA" id="ARBA00022989"/>
    </source>
</evidence>
<sequence length="1382" mass="160471">MTAVSPDKLTLKKAGELVILARRSLPETRSSSPDFSDHESSSDESLNNDQERDLFRHKSVLVSQPPIKHRELSNSIKSKPTQDKQTVENIEDSRNECNDVEADIQGHSSVKDELQRFKTFAGHEIIKRYAGEKIKAGLRVVRNDKKGGSSKDEPNILGTIKAVEISGKKVDVLWDDADGIVKCKTGREDAFELLLFDNSLAGAKHTLPGVLCESCQANPLRGIRWKCLNCDFYNLCTVCYMKDKHDISHIFRRIQNEDAKGVEMPPRLDIQKTGKRYAKGILPKALVRLRGKHKKVWKVAGYCKSENDTLELKIKRDEAILQTKISELICKKGRTVKYYPDHLPTVGKVAFGHLEVYFKDKNMKKKIQVDIWCMTKREEKKFYTPSLFLIFANHEGYNEEDNTVLLEDVIEFSKKTLLPCYVVHQRLLFYRGSTTAVVIHYKTGYDIIKELVKRGYSNFERGEMISEDESEIDYFKRMAENVLGEKVLPVVISLRNGGFIETVLSSAEKMQFPIVQIEKTSKAVSVLTSLTFEEDESQYKATTHITTLNKPWSAKKSKSFYIQLKKENTDNLDEISTIADIPSQIDLDILVCYLLIGASMASHDDSDMYGEDTDMYDNALAMYLLKKGQWRTPKEFINKYFGLQSFRYIYEDNVTTEMGILSELRKIPCLVDVPSKWITEERKRAGFRLYGLIFYALLQNKYYTGAKQFIETGFVRIHQILVGSAILEDVANDWRTSHFQRKTLQKLQKAFTERAIQITGCMYDERKKKEQKATVDNNNKEKAVKELGDPVFHVGRILLNHGCLGDAIQHENKTFMNSRTVVKILNRMWYGKPELSFKQVALFILLALSHIFIMPLLMVTMEKKPLRWFYKKYKLPFMKVLIQMIGYLSLLTGYAYMLLFNIEEDFSYTDYFLIGWMANFCLHETKQVLVSVARKRFENYANDWWNRLDWVLMITFTCGMLLKFGENSISNDAGKIFLVVTFILLCIRILNMFSMSEFVGPKLIIIQKMFKDTYAFMTIMIVIMISFNVSYYSLLYPNSELSWSGIENIMKNGFWMLFGEFDPESDTLREPDCTFDKTAYTNGVLERCPETLGVYLSPYVRAIYGLIAIVLMLNLLIAIYSDTFSKVHEESEFYWSQLQNDFLEEYMLKTIFPVHLQIFAIPAFLLHLIGWMCFYSYNRIRGKHIKETNDGNYVGKLNASPMFVRVFIYNTNFDLLLAATKEVEQRCVMKSRGKINVMEEDKMEDLQRQIANMSRKLEKLNEKTNRKNGKEEQKLEDKNFGETSNKIKKTYEKEQKDQIENLNKNLRALKDETTQENVKMMKRLTQIDDSLNRIEKMIQRLSPDEKFQYLEPMFEKDDNAETEDAILMIPERTLIRNDTKED</sequence>
<evidence type="ECO:0000256" key="9">
    <source>
        <dbReference type="SAM" id="MobiDB-lite"/>
    </source>
</evidence>
<dbReference type="Proteomes" id="UP000596742">
    <property type="component" value="Unassembled WGS sequence"/>
</dbReference>
<comment type="subcellular location">
    <subcellularLocation>
        <location evidence="1">Membrane</location>
        <topology evidence="1">Multi-pass membrane protein</topology>
    </subcellularLocation>
</comment>
<proteinExistence type="predicted"/>
<feature type="compositionally biased region" description="Basic and acidic residues" evidence="9">
    <location>
        <begin position="1258"/>
        <end position="1280"/>
    </location>
</feature>
<evidence type="ECO:0000256" key="5">
    <source>
        <dbReference type="ARBA" id="ARBA00022833"/>
    </source>
</evidence>
<comment type="caution">
    <text evidence="12">The sequence shown here is derived from an EMBL/GenBank/DDBJ whole genome shotgun (WGS) entry which is preliminary data.</text>
</comment>
<feature type="domain" description="ZZ-type" evidence="11">
    <location>
        <begin position="207"/>
        <end position="259"/>
    </location>
</feature>
<evidence type="ECO:0000313" key="12">
    <source>
        <dbReference type="EMBL" id="VDI31007.1"/>
    </source>
</evidence>
<dbReference type="GO" id="GO:0005886">
    <property type="term" value="C:plasma membrane"/>
    <property type="evidence" value="ECO:0007669"/>
    <property type="project" value="TreeGrafter"/>
</dbReference>
<feature type="transmembrane region" description="Helical" evidence="10">
    <location>
        <begin position="840"/>
        <end position="859"/>
    </location>
</feature>
<dbReference type="SMART" id="SM00291">
    <property type="entry name" value="ZnF_ZZ"/>
    <property type="match status" value="1"/>
</dbReference>
<feature type="transmembrane region" description="Helical" evidence="10">
    <location>
        <begin position="880"/>
        <end position="900"/>
    </location>
</feature>
<keyword evidence="7 10" id="KW-0472">Membrane</keyword>
<dbReference type="PANTHER" id="PTHR13800">
    <property type="entry name" value="TRANSIENT RECEPTOR POTENTIAL CATION CHANNEL, SUBFAMILY M, MEMBER 6"/>
    <property type="match status" value="1"/>
</dbReference>
<keyword evidence="4 8" id="KW-0863">Zinc-finger</keyword>
<keyword evidence="5" id="KW-0862">Zinc</keyword>
<dbReference type="OrthoDB" id="6068913at2759"/>
<dbReference type="Pfam" id="PF00520">
    <property type="entry name" value="Ion_trans"/>
    <property type="match status" value="1"/>
</dbReference>
<dbReference type="EMBL" id="UYJE01004740">
    <property type="protein sequence ID" value="VDI31007.1"/>
    <property type="molecule type" value="Genomic_DNA"/>
</dbReference>
<keyword evidence="3" id="KW-0479">Metal-binding</keyword>
<accession>A0A8B6EA95</accession>
<evidence type="ECO:0000256" key="7">
    <source>
        <dbReference type="ARBA" id="ARBA00023136"/>
    </source>
</evidence>
<feature type="transmembrane region" description="Helical" evidence="10">
    <location>
        <begin position="1102"/>
        <end position="1120"/>
    </location>
</feature>
<evidence type="ECO:0000256" key="3">
    <source>
        <dbReference type="ARBA" id="ARBA00022723"/>
    </source>
</evidence>
<dbReference type="InterPro" id="IPR005821">
    <property type="entry name" value="Ion_trans_dom"/>
</dbReference>
<feature type="transmembrane region" description="Helical" evidence="10">
    <location>
        <begin position="944"/>
        <end position="964"/>
    </location>
</feature>
<dbReference type="PANTHER" id="PTHR13800:SF1">
    <property type="entry name" value="TRANSIENT RECEPTOR POTENTIAL CATION CHANNEL TRPM"/>
    <property type="match status" value="1"/>
</dbReference>
<name>A0A8B6EA95_MYTGA</name>
<gene>
    <name evidence="12" type="ORF">MGAL_10B034686</name>
</gene>
<evidence type="ECO:0000256" key="8">
    <source>
        <dbReference type="PROSITE-ProRule" id="PRU00228"/>
    </source>
</evidence>
<dbReference type="Pfam" id="PF00569">
    <property type="entry name" value="ZZ"/>
    <property type="match status" value="1"/>
</dbReference>